<dbReference type="EMBL" id="HG793136">
    <property type="protein sequence ID" value="CRL19426.1"/>
    <property type="molecule type" value="Genomic_DNA"/>
</dbReference>
<dbReference type="InterPro" id="IPR036770">
    <property type="entry name" value="Ankyrin_rpt-contain_sf"/>
</dbReference>
<protein>
    <submittedName>
        <fullName evidence="6">Basic-leucine zipper (BZIP) transcription factor</fullName>
    </submittedName>
</protein>
<feature type="domain" description="BZIP" evidence="5">
    <location>
        <begin position="26"/>
        <end position="41"/>
    </location>
</feature>
<reference evidence="6 7" key="1">
    <citation type="journal article" date="2014" name="Nat. Commun.">
        <title>Multiple recent horizontal transfers of a large genomic region in cheese making fungi.</title>
        <authorList>
            <person name="Cheeseman K."/>
            <person name="Ropars J."/>
            <person name="Renault P."/>
            <person name="Dupont J."/>
            <person name="Gouzy J."/>
            <person name="Branca A."/>
            <person name="Abraham A.L."/>
            <person name="Ceppi M."/>
            <person name="Conseiller E."/>
            <person name="Debuchy R."/>
            <person name="Malagnac F."/>
            <person name="Goarin A."/>
            <person name="Silar P."/>
            <person name="Lacoste S."/>
            <person name="Sallet E."/>
            <person name="Bensimon A."/>
            <person name="Giraud T."/>
            <person name="Brygoo Y."/>
        </authorList>
    </citation>
    <scope>NUCLEOTIDE SEQUENCE [LARGE SCALE GENOMIC DNA]</scope>
    <source>
        <strain evidence="7">FM 013</strain>
    </source>
</reference>
<dbReference type="Proteomes" id="UP000053732">
    <property type="component" value="Unassembled WGS sequence"/>
</dbReference>
<dbReference type="SMART" id="SM00248">
    <property type="entry name" value="ANK"/>
    <property type="match status" value="3"/>
</dbReference>
<evidence type="ECO:0000256" key="1">
    <source>
        <dbReference type="ARBA" id="ARBA00022737"/>
    </source>
</evidence>
<gene>
    <name evidence="6" type="ORF">PCAMFM013_S003g000217</name>
</gene>
<dbReference type="AlphaFoldDB" id="A0A0G4NZD0"/>
<dbReference type="SUPFAM" id="SSF48403">
    <property type="entry name" value="Ankyrin repeat"/>
    <property type="match status" value="1"/>
</dbReference>
<dbReference type="Gene3D" id="1.25.40.20">
    <property type="entry name" value="Ankyrin repeat-containing domain"/>
    <property type="match status" value="1"/>
</dbReference>
<organism evidence="6 7">
    <name type="scientific">Penicillium camemberti (strain FM 013)</name>
    <dbReference type="NCBI Taxonomy" id="1429867"/>
    <lineage>
        <taxon>Eukaryota</taxon>
        <taxon>Fungi</taxon>
        <taxon>Dikarya</taxon>
        <taxon>Ascomycota</taxon>
        <taxon>Pezizomycotina</taxon>
        <taxon>Eurotiomycetes</taxon>
        <taxon>Eurotiomycetidae</taxon>
        <taxon>Eurotiales</taxon>
        <taxon>Aspergillaceae</taxon>
        <taxon>Penicillium</taxon>
    </lineage>
</organism>
<evidence type="ECO:0000313" key="6">
    <source>
        <dbReference type="EMBL" id="CRL19426.1"/>
    </source>
</evidence>
<dbReference type="CDD" id="cd14688">
    <property type="entry name" value="bZIP_YAP"/>
    <property type="match status" value="1"/>
</dbReference>
<dbReference type="InterPro" id="IPR004827">
    <property type="entry name" value="bZIP"/>
</dbReference>
<proteinExistence type="predicted"/>
<evidence type="ECO:0000256" key="2">
    <source>
        <dbReference type="ARBA" id="ARBA00023043"/>
    </source>
</evidence>
<dbReference type="PANTHER" id="PTHR24198">
    <property type="entry name" value="ANKYRIN REPEAT AND PROTEIN KINASE DOMAIN-CONTAINING PROTEIN"/>
    <property type="match status" value="1"/>
</dbReference>
<sequence>MSSAQCQKSQVRSNTQVLNIQAAREKRRLQNKIAQRKHRLRKAAQNGLKSQPVDSQQQNSLSESDDTLYSDPTAFDAMATSSVRPRQETSVREIDFGLDDLANIDPSFADEALFDVLASDETEMFLDGASRPTDSSAGSEVSSIPLQAGGCALERSFLSQQSQTRSGLLAIHIASQSGFTSIIKVLLRNGADINLTDSRGWTALHYAVEGNHVESIMTLLQWGANPLQANFSGVNSLHLAASKGYCRAASLLLDYGVDPNTAILGT</sequence>
<dbReference type="PROSITE" id="PS50297">
    <property type="entry name" value="ANK_REP_REGION"/>
    <property type="match status" value="3"/>
</dbReference>
<dbReference type="PANTHER" id="PTHR24198:SF165">
    <property type="entry name" value="ANKYRIN REPEAT-CONTAINING PROTEIN-RELATED"/>
    <property type="match status" value="1"/>
</dbReference>
<feature type="repeat" description="ANK" evidence="3">
    <location>
        <begin position="232"/>
        <end position="260"/>
    </location>
</feature>
<dbReference type="PROSITE" id="PS50088">
    <property type="entry name" value="ANK_REPEAT"/>
    <property type="match status" value="3"/>
</dbReference>
<name>A0A0G4NZD0_PENC3</name>
<keyword evidence="2 3" id="KW-0040">ANK repeat</keyword>
<evidence type="ECO:0000313" key="7">
    <source>
        <dbReference type="Proteomes" id="UP000053732"/>
    </source>
</evidence>
<evidence type="ECO:0000256" key="3">
    <source>
        <dbReference type="PROSITE-ProRule" id="PRU00023"/>
    </source>
</evidence>
<keyword evidence="1" id="KW-0677">Repeat</keyword>
<feature type="compositionally biased region" description="Polar residues" evidence="4">
    <location>
        <begin position="47"/>
        <end position="62"/>
    </location>
</feature>
<dbReference type="Pfam" id="PF12796">
    <property type="entry name" value="Ank_2"/>
    <property type="match status" value="1"/>
</dbReference>
<evidence type="ECO:0000256" key="4">
    <source>
        <dbReference type="SAM" id="MobiDB-lite"/>
    </source>
</evidence>
<dbReference type="PROSITE" id="PS00036">
    <property type="entry name" value="BZIP_BASIC"/>
    <property type="match status" value="1"/>
</dbReference>
<dbReference type="STRING" id="1429867.A0A0G4NZD0"/>
<dbReference type="InterPro" id="IPR002110">
    <property type="entry name" value="Ankyrin_rpt"/>
</dbReference>
<feature type="repeat" description="ANK" evidence="3">
    <location>
        <begin position="166"/>
        <end position="198"/>
    </location>
</feature>
<feature type="region of interest" description="Disordered" evidence="4">
    <location>
        <begin position="35"/>
        <end position="88"/>
    </location>
</feature>
<keyword evidence="7" id="KW-1185">Reference proteome</keyword>
<dbReference type="GO" id="GO:0003700">
    <property type="term" value="F:DNA-binding transcription factor activity"/>
    <property type="evidence" value="ECO:0007669"/>
    <property type="project" value="InterPro"/>
</dbReference>
<accession>A0A0G4NZD0</accession>
<feature type="repeat" description="ANK" evidence="3">
    <location>
        <begin position="199"/>
        <end position="231"/>
    </location>
</feature>
<evidence type="ECO:0000259" key="5">
    <source>
        <dbReference type="PROSITE" id="PS00036"/>
    </source>
</evidence>